<comment type="caution">
    <text evidence="2">The sequence shown here is derived from an EMBL/GenBank/DDBJ whole genome shotgun (WGS) entry which is preliminary data.</text>
</comment>
<organism evidence="2 3">
    <name type="scientific">Fusarium poae</name>
    <dbReference type="NCBI Taxonomy" id="36050"/>
    <lineage>
        <taxon>Eukaryota</taxon>
        <taxon>Fungi</taxon>
        <taxon>Dikarya</taxon>
        <taxon>Ascomycota</taxon>
        <taxon>Pezizomycotina</taxon>
        <taxon>Sordariomycetes</taxon>
        <taxon>Hypocreomycetidae</taxon>
        <taxon>Hypocreales</taxon>
        <taxon>Nectriaceae</taxon>
        <taxon>Fusarium</taxon>
    </lineage>
</organism>
<gene>
    <name evidence="2" type="ORF">FPOA_03784</name>
</gene>
<proteinExistence type="predicted"/>
<dbReference type="EMBL" id="LYXU01000002">
    <property type="protein sequence ID" value="OBS23231.1"/>
    <property type="molecule type" value="Genomic_DNA"/>
</dbReference>
<evidence type="ECO:0000313" key="2">
    <source>
        <dbReference type="EMBL" id="OBS23231.1"/>
    </source>
</evidence>
<evidence type="ECO:0000256" key="1">
    <source>
        <dbReference type="SAM" id="MobiDB-lite"/>
    </source>
</evidence>
<evidence type="ECO:0000313" key="3">
    <source>
        <dbReference type="Proteomes" id="UP000091967"/>
    </source>
</evidence>
<accession>A0A1B8ASA0</accession>
<dbReference type="Proteomes" id="UP000091967">
    <property type="component" value="Unassembled WGS sequence"/>
</dbReference>
<reference evidence="2 3" key="1">
    <citation type="submission" date="2016-06" db="EMBL/GenBank/DDBJ databases">
        <title>Living apart together: crosstalk between the core and supernumerary genomes in a fungal plant pathogen.</title>
        <authorList>
            <person name="Vanheule A."/>
            <person name="Audenaert K."/>
            <person name="Warris S."/>
            <person name="Van De Geest H."/>
            <person name="Schijlen E."/>
            <person name="Hofte M."/>
            <person name="De Saeger S."/>
            <person name="Haesaert G."/>
            <person name="Waalwijk C."/>
            <person name="Van Der Lee T."/>
        </authorList>
    </citation>
    <scope>NUCLEOTIDE SEQUENCE [LARGE SCALE GENOMIC DNA]</scope>
    <source>
        <strain evidence="2 3">2516</strain>
    </source>
</reference>
<dbReference type="AlphaFoldDB" id="A0A1B8ASA0"/>
<feature type="region of interest" description="Disordered" evidence="1">
    <location>
        <begin position="256"/>
        <end position="287"/>
    </location>
</feature>
<keyword evidence="3" id="KW-1185">Reference proteome</keyword>
<feature type="compositionally biased region" description="Basic residues" evidence="1">
    <location>
        <begin position="277"/>
        <end position="287"/>
    </location>
</feature>
<sequence length="287" mass="32263">MPAMIQDDNGVFREMSILEMAAAGVARLNQIRVAIADARRPGGQSTPNQLPPVIQPPEYPYTTHVEIRDDFPHMSNDTVDAFAALELPSDGYHLVYINPINSDAKPYWNFIHDRGSVIVCAWNFRSMDPTPKPKKWSDLLAASCVAAVTQTGAPASMAECVAIWRLNIVNQQTQRIINLMKEENGNPFRAFEVGEEDPLFLALLSSDNGRSIACMLRDYPWLFDFKTIVSAYIVPSDLPCVYWMLKKVFVDIVPPRPRPEDIPLPDSPPETLSKKELRQHKKSISRG</sequence>
<name>A0A1B8ASA0_FUSPO</name>
<protein>
    <submittedName>
        <fullName evidence="2">Uncharacterized protein</fullName>
    </submittedName>
</protein>